<dbReference type="GO" id="GO:0000976">
    <property type="term" value="F:transcription cis-regulatory region binding"/>
    <property type="evidence" value="ECO:0007669"/>
    <property type="project" value="TreeGrafter"/>
</dbReference>
<dbReference type="RefSeq" id="WP_161005347.1">
    <property type="nucleotide sequence ID" value="NZ_WWCN01000002.1"/>
</dbReference>
<dbReference type="InterPro" id="IPR009057">
    <property type="entry name" value="Homeodomain-like_sf"/>
</dbReference>
<proteinExistence type="predicted"/>
<evidence type="ECO:0000256" key="1">
    <source>
        <dbReference type="ARBA" id="ARBA00023015"/>
    </source>
</evidence>
<dbReference type="InterPro" id="IPR032687">
    <property type="entry name" value="AraC-type_N"/>
</dbReference>
<evidence type="ECO:0000313" key="5">
    <source>
        <dbReference type="EMBL" id="MYM21840.1"/>
    </source>
</evidence>
<keyword evidence="1" id="KW-0805">Transcription regulation</keyword>
<evidence type="ECO:0000256" key="2">
    <source>
        <dbReference type="ARBA" id="ARBA00023125"/>
    </source>
</evidence>
<organism evidence="5 6">
    <name type="scientific">Duganella flavida</name>
    <dbReference type="NCBI Taxonomy" id="2692175"/>
    <lineage>
        <taxon>Bacteria</taxon>
        <taxon>Pseudomonadati</taxon>
        <taxon>Pseudomonadota</taxon>
        <taxon>Betaproteobacteria</taxon>
        <taxon>Burkholderiales</taxon>
        <taxon>Oxalobacteraceae</taxon>
        <taxon>Telluria group</taxon>
        <taxon>Duganella</taxon>
    </lineage>
</organism>
<gene>
    <name evidence="5" type="ORF">GTP46_04135</name>
</gene>
<dbReference type="PANTHER" id="PTHR47894:SF1">
    <property type="entry name" value="HTH-TYPE TRANSCRIPTIONAL REGULATOR VQSM"/>
    <property type="match status" value="1"/>
</dbReference>
<dbReference type="PANTHER" id="PTHR47894">
    <property type="entry name" value="HTH-TYPE TRANSCRIPTIONAL REGULATOR GADX"/>
    <property type="match status" value="1"/>
</dbReference>
<dbReference type="Proteomes" id="UP000479335">
    <property type="component" value="Unassembled WGS sequence"/>
</dbReference>
<feature type="domain" description="HTH araC/xylS-type" evidence="4">
    <location>
        <begin position="238"/>
        <end position="335"/>
    </location>
</feature>
<comment type="caution">
    <text evidence="5">The sequence shown here is derived from an EMBL/GenBank/DDBJ whole genome shotgun (WGS) entry which is preliminary data.</text>
</comment>
<dbReference type="EMBL" id="WWCN01000002">
    <property type="protein sequence ID" value="MYM21840.1"/>
    <property type="molecule type" value="Genomic_DNA"/>
</dbReference>
<name>A0A6L8K3P8_9BURK</name>
<sequence length="336" mass="37845">MRSQEFALPVQYIRQIADQVARMNAEMPASFRRKHWDGMPSGDVQLLPLGEFEQLVQDAITTTAEPAFGLLVGDRMQINSHGMLGYAAMNSATLREAIALMEQYLQIRTLLVRVRHAVVGAEIHLSFEEAIPLQLPLVRRSVLETIVLTIKNLFDHITAGAARTVYASFPFSEPPYAALAREMFGCAVRYEQAWCGFVFPADALDIPLSMADPITQRQAIQVCQKELDKTSRQHSWAGKLQRLLLETQSTFPSLNVAARLLNVTSRTLHRRLVEEGTSYRDVIDEVRQLLAVEHLKVGKLSVDEIAFSLGYTDTANFRRAFIRWTGLSPSAFRDRV</sequence>
<dbReference type="InterPro" id="IPR018060">
    <property type="entry name" value="HTH_AraC"/>
</dbReference>
<evidence type="ECO:0000256" key="3">
    <source>
        <dbReference type="ARBA" id="ARBA00023163"/>
    </source>
</evidence>
<keyword evidence="2" id="KW-0238">DNA-binding</keyword>
<accession>A0A6L8K3P8</accession>
<dbReference type="Pfam" id="PF12625">
    <property type="entry name" value="Arabinose_bd"/>
    <property type="match status" value="1"/>
</dbReference>
<dbReference type="PROSITE" id="PS01124">
    <property type="entry name" value="HTH_ARAC_FAMILY_2"/>
    <property type="match status" value="1"/>
</dbReference>
<keyword evidence="3" id="KW-0804">Transcription</keyword>
<dbReference type="GO" id="GO:0003700">
    <property type="term" value="F:DNA-binding transcription factor activity"/>
    <property type="evidence" value="ECO:0007669"/>
    <property type="project" value="InterPro"/>
</dbReference>
<dbReference type="GO" id="GO:0005829">
    <property type="term" value="C:cytosol"/>
    <property type="evidence" value="ECO:0007669"/>
    <property type="project" value="TreeGrafter"/>
</dbReference>
<protein>
    <submittedName>
        <fullName evidence="5">Helix-turn-helix domain-containing protein</fullName>
    </submittedName>
</protein>
<dbReference type="AlphaFoldDB" id="A0A6L8K3P8"/>
<evidence type="ECO:0000313" key="6">
    <source>
        <dbReference type="Proteomes" id="UP000479335"/>
    </source>
</evidence>
<reference evidence="5 6" key="1">
    <citation type="submission" date="2019-12" db="EMBL/GenBank/DDBJ databases">
        <title>Novel species isolated from a subtropical stream in China.</title>
        <authorList>
            <person name="Lu H."/>
        </authorList>
    </citation>
    <scope>NUCLEOTIDE SEQUENCE [LARGE SCALE GENOMIC DNA]</scope>
    <source>
        <strain evidence="5 6">FT135W</strain>
    </source>
</reference>
<dbReference type="Pfam" id="PF12833">
    <property type="entry name" value="HTH_18"/>
    <property type="match status" value="1"/>
</dbReference>
<keyword evidence="6" id="KW-1185">Reference proteome</keyword>
<dbReference type="Gene3D" id="1.10.10.60">
    <property type="entry name" value="Homeodomain-like"/>
    <property type="match status" value="1"/>
</dbReference>
<evidence type="ECO:0000259" key="4">
    <source>
        <dbReference type="PROSITE" id="PS01124"/>
    </source>
</evidence>
<dbReference type="SUPFAM" id="SSF46689">
    <property type="entry name" value="Homeodomain-like"/>
    <property type="match status" value="1"/>
</dbReference>
<dbReference type="SMART" id="SM00342">
    <property type="entry name" value="HTH_ARAC"/>
    <property type="match status" value="1"/>
</dbReference>